<dbReference type="EMBL" id="CP051677">
    <property type="protein sequence ID" value="QJD79502.1"/>
    <property type="molecule type" value="Genomic_DNA"/>
</dbReference>
<keyword evidence="2" id="KW-1185">Reference proteome</keyword>
<dbReference type="Gene3D" id="3.30.240.20">
    <property type="entry name" value="bsu07140 like domains"/>
    <property type="match status" value="1"/>
</dbReference>
<protein>
    <recommendedName>
        <fullName evidence="3">DUF421 domain-containing protein</fullName>
    </recommendedName>
</protein>
<proteinExistence type="predicted"/>
<name>A0A7L5DPJ0_9BACT</name>
<accession>A0A7L5DPJ0</accession>
<gene>
    <name evidence="1" type="ORF">HH216_14615</name>
</gene>
<dbReference type="InterPro" id="IPR023090">
    <property type="entry name" value="UPF0702_alpha/beta_dom_sf"/>
</dbReference>
<evidence type="ECO:0000313" key="1">
    <source>
        <dbReference type="EMBL" id="QJD79502.1"/>
    </source>
</evidence>
<dbReference type="AlphaFoldDB" id="A0A7L5DPJ0"/>
<reference evidence="1 2" key="1">
    <citation type="submission" date="2020-04" db="EMBL/GenBank/DDBJ databases">
        <title>Genome sequencing of novel species.</title>
        <authorList>
            <person name="Heo J."/>
            <person name="Kim S.-J."/>
            <person name="Kim J.-S."/>
            <person name="Hong S.-B."/>
            <person name="Kwon S.-W."/>
        </authorList>
    </citation>
    <scope>NUCLEOTIDE SEQUENCE [LARGE SCALE GENOMIC DNA]</scope>
    <source>
        <strain evidence="1 2">CJU-R4</strain>
    </source>
</reference>
<evidence type="ECO:0008006" key="3">
    <source>
        <dbReference type="Google" id="ProtNLM"/>
    </source>
</evidence>
<dbReference type="PANTHER" id="PTHR34582:SF6">
    <property type="entry name" value="UPF0702 TRANSMEMBRANE PROTEIN YCAP"/>
    <property type="match status" value="1"/>
</dbReference>
<dbReference type="RefSeq" id="WP_169551466.1">
    <property type="nucleotide sequence ID" value="NZ_CP051677.1"/>
</dbReference>
<evidence type="ECO:0000313" key="2">
    <source>
        <dbReference type="Proteomes" id="UP000501128"/>
    </source>
</evidence>
<organism evidence="1 2">
    <name type="scientific">Spirosoma rhododendri</name>
    <dbReference type="NCBI Taxonomy" id="2728024"/>
    <lineage>
        <taxon>Bacteria</taxon>
        <taxon>Pseudomonadati</taxon>
        <taxon>Bacteroidota</taxon>
        <taxon>Cytophagia</taxon>
        <taxon>Cytophagales</taxon>
        <taxon>Cytophagaceae</taxon>
        <taxon>Spirosoma</taxon>
    </lineage>
</organism>
<sequence>MRLMGKRMASQLSRNEMAALVSLAAAVGIPLLDAHRGIIAPIVVATVIVGIQRLVAWLVQDNPRIEAITQDTPSILVENGVIQLSGIRETLVTRERLFAQLRSNSLEHLG</sequence>
<dbReference type="PANTHER" id="PTHR34582">
    <property type="entry name" value="UPF0702 TRANSMEMBRANE PROTEIN YCAP"/>
    <property type="match status" value="1"/>
</dbReference>
<dbReference type="Proteomes" id="UP000501128">
    <property type="component" value="Chromosome"/>
</dbReference>
<dbReference type="KEGG" id="srho:HH216_14615"/>